<dbReference type="AlphaFoldDB" id="A0A160U077"/>
<proteinExistence type="predicted"/>
<evidence type="ECO:0000313" key="2">
    <source>
        <dbReference type="EMBL" id="CUS57480.1"/>
    </source>
</evidence>
<feature type="transmembrane region" description="Helical" evidence="1">
    <location>
        <begin position="54"/>
        <end position="77"/>
    </location>
</feature>
<dbReference type="InterPro" id="IPR010865">
    <property type="entry name" value="DUF1499"/>
</dbReference>
<accession>A0A160U077</accession>
<feature type="transmembrane region" description="Helical" evidence="1">
    <location>
        <begin position="21"/>
        <end position="42"/>
    </location>
</feature>
<dbReference type="Pfam" id="PF07386">
    <property type="entry name" value="DUF1499"/>
    <property type="match status" value="1"/>
</dbReference>
<evidence type="ECO:0000256" key="1">
    <source>
        <dbReference type="SAM" id="Phobius"/>
    </source>
</evidence>
<dbReference type="EMBL" id="CZQD01000042">
    <property type="protein sequence ID" value="CUS57480.1"/>
    <property type="molecule type" value="Genomic_DNA"/>
</dbReference>
<protein>
    <recommendedName>
        <fullName evidence="3">DUF1499 domain-containing protein</fullName>
    </recommendedName>
</protein>
<name>A0A160U077_9ZZZZ</name>
<organism evidence="2">
    <name type="scientific">hydrothermal vent metagenome</name>
    <dbReference type="NCBI Taxonomy" id="652676"/>
    <lineage>
        <taxon>unclassified sequences</taxon>
        <taxon>metagenomes</taxon>
        <taxon>ecological metagenomes</taxon>
    </lineage>
</organism>
<keyword evidence="1" id="KW-1133">Transmembrane helix</keyword>
<keyword evidence="1" id="KW-0812">Transmembrane</keyword>
<reference evidence="2" key="1">
    <citation type="submission" date="2015-10" db="EMBL/GenBank/DDBJ databases">
        <authorList>
            <person name="Gilbert D.G."/>
        </authorList>
    </citation>
    <scope>NUCLEOTIDE SEQUENCE</scope>
</reference>
<evidence type="ECO:0008006" key="3">
    <source>
        <dbReference type="Google" id="ProtNLM"/>
    </source>
</evidence>
<feature type="transmembrane region" description="Helical" evidence="1">
    <location>
        <begin position="84"/>
        <end position="104"/>
    </location>
</feature>
<keyword evidence="1" id="KW-0472">Membrane</keyword>
<sequence>MDTIEQTQDAGWRGTVAKASLALSIFTVFWFIIAALGTKLGLWNWQVGLGLMTINWGLKLIFVALGVSVIAVILSLIKAPRKRAFILAFASLLIAGLSFGRVAAFGGEASRLPPIHDVQTDWSNPIMPSDALLAVRAETEAMNPVEAAPIVPEYAEDRWPGTPGRLVSELQEEAEFDPTQQDDRADAPYPKLDSYITQAPSEAAFEAILTLVKERGWVIVASDETAGRIEATETSFWFDFKDDIMIRIQPTEEGGSRIDVRSTSRVGLSDLGANAKRVRNLLDDIEIALR</sequence>
<gene>
    <name evidence="2" type="ORF">MGWOODY_Hyp589</name>
</gene>